<protein>
    <recommendedName>
        <fullName evidence="1">Heterokaryon incompatibility domain-containing protein</fullName>
    </recommendedName>
</protein>
<dbReference type="EMBL" id="JASNQZ010000001">
    <property type="protein sequence ID" value="KAL0960666.1"/>
    <property type="molecule type" value="Genomic_DNA"/>
</dbReference>
<evidence type="ECO:0000313" key="2">
    <source>
        <dbReference type="EMBL" id="KAL0960666.1"/>
    </source>
</evidence>
<organism evidence="2 3">
    <name type="scientific">Hohenbuehelia grisea</name>
    <dbReference type="NCBI Taxonomy" id="104357"/>
    <lineage>
        <taxon>Eukaryota</taxon>
        <taxon>Fungi</taxon>
        <taxon>Dikarya</taxon>
        <taxon>Basidiomycota</taxon>
        <taxon>Agaricomycotina</taxon>
        <taxon>Agaricomycetes</taxon>
        <taxon>Agaricomycetidae</taxon>
        <taxon>Agaricales</taxon>
        <taxon>Pleurotineae</taxon>
        <taxon>Pleurotaceae</taxon>
        <taxon>Hohenbuehelia</taxon>
    </lineage>
</organism>
<evidence type="ECO:0000313" key="3">
    <source>
        <dbReference type="Proteomes" id="UP001556367"/>
    </source>
</evidence>
<feature type="domain" description="Heterokaryon incompatibility" evidence="1">
    <location>
        <begin position="124"/>
        <end position="227"/>
    </location>
</feature>
<dbReference type="Pfam" id="PF06985">
    <property type="entry name" value="HET"/>
    <property type="match status" value="1"/>
</dbReference>
<dbReference type="PANTHER" id="PTHR10622">
    <property type="entry name" value="HET DOMAIN-CONTAINING PROTEIN"/>
    <property type="match status" value="1"/>
</dbReference>
<keyword evidence="3" id="KW-1185">Reference proteome</keyword>
<comment type="caution">
    <text evidence="2">The sequence shown here is derived from an EMBL/GenBank/DDBJ whole genome shotgun (WGS) entry which is preliminary data.</text>
</comment>
<accession>A0ABR3JYP7</accession>
<gene>
    <name evidence="2" type="ORF">HGRIS_005695</name>
</gene>
<dbReference type="Proteomes" id="UP001556367">
    <property type="component" value="Unassembled WGS sequence"/>
</dbReference>
<proteinExistence type="predicted"/>
<name>A0ABR3JYP7_9AGAR</name>
<sequence length="580" mass="66513">MVQYAEKLPIEKDPVHISSQVEVPPNVSGLLGGNSFVKSDLQGILNGRITDFLRKVNILRPALEERLHQGPIRLLRLSASEDGIDVQLQSRTEIMEEVVAELRSMPIIEDPAVLKSTLTALTRYAVLSHRWSSRIPELSFDDTKELCDKASKKGFYAEDIMKEVRYRKVLQYCGKAIEYGCRYAWFDSGCINQRSSAELNESIEAMFQWYRNAEVCIVHLGSTNDPSTMEDDKWFRRGWTLQELLASQKMKFFNAQWHDITPERYDIVRLRSAQDTVNGTAQPRERLFGQLMPTISKAELYKKVVCTTQIDSKSLDDFEPGLAQARSIISWMVNRRTRRPEDRAYCLLGLLDLHLPIAYGEGFDRAFFRLQVEIMSKTDDRGFFLWAGQPSTRNSMFARDPTSLAASPVKPSDRLVADILYRSMTKDTDYIDQSLPLSNIGLRMQVTLCDIRCIDLRHAPDGLLMMEPVLPIGKVAARASWNIWDARSQLDFEHFRVNALDMKWDQDWRGEIETPHLKLGLLGSRRLSTGPRDSLWAVVLREDNSRIPRRYSRVAAINPFPVHWPEEGSPLALPERIYVV</sequence>
<dbReference type="InterPro" id="IPR010730">
    <property type="entry name" value="HET"/>
</dbReference>
<reference evidence="3" key="1">
    <citation type="submission" date="2024-06" db="EMBL/GenBank/DDBJ databases">
        <title>Multi-omics analyses provide insights into the biosynthesis of the anticancer antibiotic pleurotin in Hohenbuehelia grisea.</title>
        <authorList>
            <person name="Weaver J.A."/>
            <person name="Alberti F."/>
        </authorList>
    </citation>
    <scope>NUCLEOTIDE SEQUENCE [LARGE SCALE GENOMIC DNA]</scope>
    <source>
        <strain evidence="3">T-177</strain>
    </source>
</reference>
<dbReference type="PANTHER" id="PTHR10622:SF10">
    <property type="entry name" value="HET DOMAIN-CONTAINING PROTEIN"/>
    <property type="match status" value="1"/>
</dbReference>
<evidence type="ECO:0000259" key="1">
    <source>
        <dbReference type="Pfam" id="PF06985"/>
    </source>
</evidence>